<protein>
    <submittedName>
        <fullName evidence="2">Cupin domain-containing protein</fullName>
    </submittedName>
</protein>
<dbReference type="SUPFAM" id="SSF51182">
    <property type="entry name" value="RmlC-like cupins"/>
    <property type="match status" value="1"/>
</dbReference>
<dbReference type="CDD" id="cd20301">
    <property type="entry name" value="cupin_ChrR"/>
    <property type="match status" value="1"/>
</dbReference>
<reference evidence="2 3" key="1">
    <citation type="submission" date="2021-03" db="EMBL/GenBank/DDBJ databases">
        <title>Genome sequencing of Marinobacter sp. LPB0319.</title>
        <authorList>
            <person name="Kim J."/>
        </authorList>
    </citation>
    <scope>NUCLEOTIDE SEQUENCE [LARGE SCALE GENOMIC DNA]</scope>
    <source>
        <strain evidence="2 3">LPB0319</strain>
    </source>
</reference>
<sequence>MTRHHPDSLSLMDYSAGSLSEPLALCIRLHLDECSECRGRADMLDSLGAVMMERQPKVSVKEEMFSNILARIDDEMAMSAEQAASLESASGHRQPRRSALQKLLGEDINQLPWKRQLGDVSVLDISDRFPGQSQQVVLQKLAAGGKAPAHTHRGDETTIVLQGAFADQNGVFNQWDYVVLNEKDEHKPVAVGCEDCITLSVLSAPVKLTGTFSRMLNPFIR</sequence>
<accession>A0ABX7MUQ6</accession>
<dbReference type="InterPro" id="IPR012807">
    <property type="entry name" value="Anti-sigma_ChrR"/>
</dbReference>
<gene>
    <name evidence="2" type="ORF">LPB19_05705</name>
</gene>
<keyword evidence="3" id="KW-1185">Reference proteome</keyword>
<dbReference type="Gene3D" id="2.60.120.10">
    <property type="entry name" value="Jelly Rolls"/>
    <property type="match status" value="1"/>
</dbReference>
<feature type="domain" description="ChrR-like cupin" evidence="1">
    <location>
        <begin position="107"/>
        <end position="199"/>
    </location>
</feature>
<organism evidence="2 3">
    <name type="scientific">Marinobacter salinisoli</name>
    <dbReference type="NCBI Taxonomy" id="2769486"/>
    <lineage>
        <taxon>Bacteria</taxon>
        <taxon>Pseudomonadati</taxon>
        <taxon>Pseudomonadota</taxon>
        <taxon>Gammaproteobacteria</taxon>
        <taxon>Pseudomonadales</taxon>
        <taxon>Marinobacteraceae</taxon>
        <taxon>Marinobacter</taxon>
    </lineage>
</organism>
<name>A0ABX7MUQ6_9GAMM</name>
<dbReference type="Proteomes" id="UP000663555">
    <property type="component" value="Chromosome"/>
</dbReference>
<evidence type="ECO:0000259" key="1">
    <source>
        <dbReference type="Pfam" id="PF12973"/>
    </source>
</evidence>
<dbReference type="InterPro" id="IPR014710">
    <property type="entry name" value="RmlC-like_jellyroll"/>
</dbReference>
<dbReference type="NCBIfam" id="TIGR02451">
    <property type="entry name" value="anti_sig_ChrR"/>
    <property type="match status" value="1"/>
</dbReference>
<dbReference type="Gene3D" id="1.10.10.1320">
    <property type="entry name" value="Anti-sigma factor, zinc-finger domain"/>
    <property type="match status" value="1"/>
</dbReference>
<evidence type="ECO:0000313" key="3">
    <source>
        <dbReference type="Proteomes" id="UP000663555"/>
    </source>
</evidence>
<dbReference type="EMBL" id="CP071247">
    <property type="protein sequence ID" value="QSP95899.1"/>
    <property type="molecule type" value="Genomic_DNA"/>
</dbReference>
<proteinExistence type="predicted"/>
<dbReference type="Pfam" id="PF12973">
    <property type="entry name" value="Cupin_7"/>
    <property type="match status" value="1"/>
</dbReference>
<dbReference type="InterPro" id="IPR025979">
    <property type="entry name" value="ChrR-like_cupin_dom"/>
</dbReference>
<evidence type="ECO:0000313" key="2">
    <source>
        <dbReference type="EMBL" id="QSP95899.1"/>
    </source>
</evidence>
<dbReference type="RefSeq" id="WP_206645135.1">
    <property type="nucleotide sequence ID" value="NZ_CP071247.1"/>
</dbReference>
<dbReference type="InterPro" id="IPR011051">
    <property type="entry name" value="RmlC_Cupin_sf"/>
</dbReference>
<dbReference type="InterPro" id="IPR041916">
    <property type="entry name" value="Anti_sigma_zinc_sf"/>
</dbReference>